<reference evidence="2" key="1">
    <citation type="submission" date="2020-01" db="EMBL/GenBank/DDBJ databases">
        <title>Genome sequence of Kobresia littledalei, the first chromosome-level genome in the family Cyperaceae.</title>
        <authorList>
            <person name="Qu G."/>
        </authorList>
    </citation>
    <scope>NUCLEOTIDE SEQUENCE</scope>
    <source>
        <strain evidence="2">C.B.Clarke</strain>
        <tissue evidence="2">Leaf</tissue>
    </source>
</reference>
<dbReference type="EMBL" id="SWLB01000025">
    <property type="protein sequence ID" value="KAF3322048.1"/>
    <property type="molecule type" value="Genomic_DNA"/>
</dbReference>
<evidence type="ECO:0000313" key="3">
    <source>
        <dbReference type="Proteomes" id="UP000623129"/>
    </source>
</evidence>
<sequence>MAIALTRLSHWILNGDAKPRKRCPKSSTKSPPSTDFPSEPVKLINFSTARPASTRIRNRKKRSNSKEKRMDKEYDMVIVPSDGGGCLSGSESDGSDWSIGWLEPHPNDFCNSDDDSEDSFAVLVPCYRTGHANPLTERTNAGFGFGVTIPTREGLSESNEFFQQWLCSLT</sequence>
<proteinExistence type="predicted"/>
<organism evidence="2 3">
    <name type="scientific">Carex littledalei</name>
    <dbReference type="NCBI Taxonomy" id="544730"/>
    <lineage>
        <taxon>Eukaryota</taxon>
        <taxon>Viridiplantae</taxon>
        <taxon>Streptophyta</taxon>
        <taxon>Embryophyta</taxon>
        <taxon>Tracheophyta</taxon>
        <taxon>Spermatophyta</taxon>
        <taxon>Magnoliopsida</taxon>
        <taxon>Liliopsida</taxon>
        <taxon>Poales</taxon>
        <taxon>Cyperaceae</taxon>
        <taxon>Cyperoideae</taxon>
        <taxon>Cariceae</taxon>
        <taxon>Carex</taxon>
        <taxon>Carex subgen. Euthyceras</taxon>
    </lineage>
</organism>
<dbReference type="AlphaFoldDB" id="A0A833VG30"/>
<dbReference type="PANTHER" id="PTHR34464:SF3">
    <property type="entry name" value="OS09G0376300 PROTEIN"/>
    <property type="match status" value="1"/>
</dbReference>
<evidence type="ECO:0000313" key="2">
    <source>
        <dbReference type="EMBL" id="KAF3322048.1"/>
    </source>
</evidence>
<keyword evidence="3" id="KW-1185">Reference proteome</keyword>
<dbReference type="PANTHER" id="PTHR34464">
    <property type="entry name" value="OS09G0376300 PROTEIN"/>
    <property type="match status" value="1"/>
</dbReference>
<protein>
    <submittedName>
        <fullName evidence="2">Uncharacterized protein</fullName>
    </submittedName>
</protein>
<feature type="compositionally biased region" description="Basic and acidic residues" evidence="1">
    <location>
        <begin position="64"/>
        <end position="75"/>
    </location>
</feature>
<dbReference type="OrthoDB" id="686813at2759"/>
<evidence type="ECO:0000256" key="1">
    <source>
        <dbReference type="SAM" id="MobiDB-lite"/>
    </source>
</evidence>
<dbReference type="Proteomes" id="UP000623129">
    <property type="component" value="Unassembled WGS sequence"/>
</dbReference>
<accession>A0A833VG30</accession>
<feature type="region of interest" description="Disordered" evidence="1">
    <location>
        <begin position="16"/>
        <end position="75"/>
    </location>
</feature>
<comment type="caution">
    <text evidence="2">The sequence shown here is derived from an EMBL/GenBank/DDBJ whole genome shotgun (WGS) entry which is preliminary data.</text>
</comment>
<name>A0A833VG30_9POAL</name>
<gene>
    <name evidence="2" type="ORF">FCM35_KLT13189</name>
</gene>